<proteinExistence type="predicted"/>
<reference evidence="1" key="1">
    <citation type="submission" date="2015-11" db="EMBL/GenBank/DDBJ databases">
        <title>De novo transcriptome assembly of four potential Pierce s Disease insect vectors from Arizona vineyards.</title>
        <authorList>
            <person name="Tassone E.E."/>
        </authorList>
    </citation>
    <scope>NUCLEOTIDE SEQUENCE</scope>
</reference>
<dbReference type="AlphaFoldDB" id="A0A1B6HDX6"/>
<evidence type="ECO:0000313" key="1">
    <source>
        <dbReference type="EMBL" id="JAS72890.1"/>
    </source>
</evidence>
<gene>
    <name evidence="1" type="ORF">g.331</name>
</gene>
<protein>
    <submittedName>
        <fullName evidence="1">Uncharacterized protein</fullName>
    </submittedName>
</protein>
<accession>A0A1B6HDX6</accession>
<dbReference type="PANTHER" id="PTHR19446">
    <property type="entry name" value="REVERSE TRANSCRIPTASES"/>
    <property type="match status" value="1"/>
</dbReference>
<dbReference type="EMBL" id="GECU01034816">
    <property type="protein sequence ID" value="JAS72890.1"/>
    <property type="molecule type" value="Transcribed_RNA"/>
</dbReference>
<name>A0A1B6HDX6_9HEMI</name>
<sequence>ETDILNTVNSLRGGSTPGHDGVSASLLKENVHIFVKPLLHIVNLSITSGIFPNEFKTAKVIPLHKSNDVTCKNNFRPISLLSVFSKVIEKVVKGQFVQYLNQKSILNDFQYGFRKEKNISDALFALSKNINDAITCNDRCLL</sequence>
<feature type="non-terminal residue" evidence="1">
    <location>
        <position position="142"/>
    </location>
</feature>
<feature type="non-terminal residue" evidence="1">
    <location>
        <position position="1"/>
    </location>
</feature>
<organism evidence="1">
    <name type="scientific">Homalodisca liturata</name>
    <dbReference type="NCBI Taxonomy" id="320908"/>
    <lineage>
        <taxon>Eukaryota</taxon>
        <taxon>Metazoa</taxon>
        <taxon>Ecdysozoa</taxon>
        <taxon>Arthropoda</taxon>
        <taxon>Hexapoda</taxon>
        <taxon>Insecta</taxon>
        <taxon>Pterygota</taxon>
        <taxon>Neoptera</taxon>
        <taxon>Paraneoptera</taxon>
        <taxon>Hemiptera</taxon>
        <taxon>Auchenorrhyncha</taxon>
        <taxon>Membracoidea</taxon>
        <taxon>Cicadellidae</taxon>
        <taxon>Cicadellinae</taxon>
        <taxon>Proconiini</taxon>
        <taxon>Homalodisca</taxon>
    </lineage>
</organism>